<sequence length="241" mass="24920">MSQAAFITATLDPAAPVPRGISDGQGRATTKRFNVYRNNVVVGLKDALGAGFPAVKSLVGNAFFDAMAGAFVRAHPPKSPVMPLYGAGFSAFIAAFPPAASLPYLADVARLEWAMRCAYHAADAPAIAPNRLTDPAAFAARITLAPAVHIVCSPYPILEIHSAAFGGTSPTGAAQDVMITRPQFDPVLQAFPKGTSAILTALNTGTPLGEALERAPHTLDLTAFIGALMSGGAITHLEDIA</sequence>
<dbReference type="PATRIC" id="fig|1397108.4.peg.2581"/>
<dbReference type="OrthoDB" id="4146344at2"/>
<dbReference type="GO" id="GO:0004355">
    <property type="term" value="F:glutamate synthase (NADPH) activity"/>
    <property type="evidence" value="ECO:0007669"/>
    <property type="project" value="UniProtKB-EC"/>
</dbReference>
<dbReference type="Pfam" id="PF09836">
    <property type="entry name" value="DUF2063"/>
    <property type="match status" value="1"/>
</dbReference>
<evidence type="ECO:0000313" key="2">
    <source>
        <dbReference type="Proteomes" id="UP000064920"/>
    </source>
</evidence>
<gene>
    <name evidence="1" type="ORF">IMCC12053_2526</name>
</gene>
<proteinExistence type="predicted"/>
<dbReference type="Proteomes" id="UP000064920">
    <property type="component" value="Chromosome"/>
</dbReference>
<reference evidence="1 2" key="1">
    <citation type="submission" date="2015-05" db="EMBL/GenBank/DDBJ databases">
        <authorList>
            <person name="Wang D.B."/>
            <person name="Wang M."/>
        </authorList>
    </citation>
    <scope>NUCLEOTIDE SEQUENCE [LARGE SCALE GENOMIC DNA]</scope>
    <source>
        <strain evidence="1 2">IMCC 12053</strain>
    </source>
</reference>
<name>A0A0P0ADD6_9RHOB</name>
<evidence type="ECO:0000313" key="1">
    <source>
        <dbReference type="EMBL" id="ALI56473.1"/>
    </source>
</evidence>
<organism evidence="1 2">
    <name type="scientific">Celeribacter marinus</name>
    <dbReference type="NCBI Taxonomy" id="1397108"/>
    <lineage>
        <taxon>Bacteria</taxon>
        <taxon>Pseudomonadati</taxon>
        <taxon>Pseudomonadota</taxon>
        <taxon>Alphaproteobacteria</taxon>
        <taxon>Rhodobacterales</taxon>
        <taxon>Roseobacteraceae</taxon>
        <taxon>Celeribacter</taxon>
    </lineage>
</organism>
<dbReference type="AlphaFoldDB" id="A0A0P0ADD6"/>
<dbReference type="Gene3D" id="1.10.150.690">
    <property type="entry name" value="DUF2063"/>
    <property type="match status" value="1"/>
</dbReference>
<dbReference type="EMBL" id="CP012023">
    <property type="protein sequence ID" value="ALI56473.1"/>
    <property type="molecule type" value="Genomic_DNA"/>
</dbReference>
<keyword evidence="2" id="KW-1185">Reference proteome</keyword>
<keyword evidence="1" id="KW-0560">Oxidoreductase</keyword>
<dbReference type="KEGG" id="cmar:IMCC12053_2526"/>
<dbReference type="STRING" id="1397108.IMCC12053_2526"/>
<protein>
    <submittedName>
        <fullName evidence="1">Glutamate synthase [NADPH] large chain</fullName>
        <ecNumber evidence="1">1.4.1.13</ecNumber>
    </submittedName>
</protein>
<dbReference type="RefSeq" id="WP_062219482.1">
    <property type="nucleotide sequence ID" value="NZ_CP012023.1"/>
</dbReference>
<accession>A0A0P0ADD6</accession>
<dbReference type="EC" id="1.4.1.13" evidence="1"/>
<dbReference type="InterPro" id="IPR018640">
    <property type="entry name" value="DUF2063"/>
</dbReference>
<dbReference type="InterPro" id="IPR044922">
    <property type="entry name" value="DUF2063_N_sf"/>
</dbReference>